<accession>A0ACA9KQ22</accession>
<comment type="caution">
    <text evidence="1">The sequence shown here is derived from an EMBL/GenBank/DDBJ whole genome shotgun (WGS) entry which is preliminary data.</text>
</comment>
<reference evidence="1" key="1">
    <citation type="submission" date="2021-06" db="EMBL/GenBank/DDBJ databases">
        <authorList>
            <person name="Kallberg Y."/>
            <person name="Tangrot J."/>
            <person name="Rosling A."/>
        </authorList>
    </citation>
    <scope>NUCLEOTIDE SEQUENCE</scope>
    <source>
        <strain evidence="1">AU212A</strain>
    </source>
</reference>
<gene>
    <name evidence="1" type="ORF">SCALOS_LOCUS2608</name>
</gene>
<sequence>MLSFIANEVAIDLIIGLNLSNSQEALQVTSNNNTKFTSANATSVFAVKRKSKRISVVRLYFIKKIDDDEIVICIIYKNLFSKKTTIETLYKHLDAQHPSWNLNKKYKII</sequence>
<keyword evidence="2" id="KW-1185">Reference proteome</keyword>
<protein>
    <submittedName>
        <fullName evidence="1">4124_t:CDS:1</fullName>
    </submittedName>
</protein>
<proteinExistence type="predicted"/>
<organism evidence="1 2">
    <name type="scientific">Scutellospora calospora</name>
    <dbReference type="NCBI Taxonomy" id="85575"/>
    <lineage>
        <taxon>Eukaryota</taxon>
        <taxon>Fungi</taxon>
        <taxon>Fungi incertae sedis</taxon>
        <taxon>Mucoromycota</taxon>
        <taxon>Glomeromycotina</taxon>
        <taxon>Glomeromycetes</taxon>
        <taxon>Diversisporales</taxon>
        <taxon>Gigasporaceae</taxon>
        <taxon>Scutellospora</taxon>
    </lineage>
</organism>
<evidence type="ECO:0000313" key="2">
    <source>
        <dbReference type="Proteomes" id="UP000789860"/>
    </source>
</evidence>
<name>A0ACA9KQ22_9GLOM</name>
<evidence type="ECO:0000313" key="1">
    <source>
        <dbReference type="EMBL" id="CAG8485353.1"/>
    </source>
</evidence>
<dbReference type="Proteomes" id="UP000789860">
    <property type="component" value="Unassembled WGS sequence"/>
</dbReference>
<dbReference type="EMBL" id="CAJVPM010002371">
    <property type="protein sequence ID" value="CAG8485353.1"/>
    <property type="molecule type" value="Genomic_DNA"/>
</dbReference>